<feature type="transmembrane region" description="Helical" evidence="2">
    <location>
        <begin position="283"/>
        <end position="302"/>
    </location>
</feature>
<dbReference type="KEGG" id="phet:94293724"/>
<dbReference type="OrthoDB" id="264739at2759"/>
<comment type="caution">
    <text evidence="3">The sequence shown here is derived from an EMBL/GenBank/DDBJ whole genome shotgun (WGS) entry which is preliminary data.</text>
</comment>
<evidence type="ECO:0000313" key="4">
    <source>
        <dbReference type="Proteomes" id="UP000674318"/>
    </source>
</evidence>
<organism evidence="3 4">
    <name type="scientific">Porcisia hertigi</name>
    <dbReference type="NCBI Taxonomy" id="2761500"/>
    <lineage>
        <taxon>Eukaryota</taxon>
        <taxon>Discoba</taxon>
        <taxon>Euglenozoa</taxon>
        <taxon>Kinetoplastea</taxon>
        <taxon>Metakinetoplastina</taxon>
        <taxon>Trypanosomatida</taxon>
        <taxon>Trypanosomatidae</taxon>
        <taxon>Leishmaniinae</taxon>
        <taxon>Porcisia</taxon>
    </lineage>
</organism>
<protein>
    <recommendedName>
        <fullName evidence="5">Transmembrane protein</fullName>
    </recommendedName>
</protein>
<dbReference type="AlphaFoldDB" id="A0A837A972"/>
<reference evidence="3 4" key="1">
    <citation type="submission" date="2021-02" db="EMBL/GenBank/DDBJ databases">
        <title>Porcisia hertigi Genome sequencing and assembly.</title>
        <authorList>
            <person name="Almutairi H."/>
            <person name="Gatherer D."/>
        </authorList>
    </citation>
    <scope>NUCLEOTIDE SEQUENCE [LARGE SCALE GENOMIC DNA]</scope>
    <source>
        <strain evidence="3 4">C119</strain>
    </source>
</reference>
<sequence length="354" mass="38681">MLCTPLPRRAHSRKGNAGSVVRVFFDDKRRSPVTLLRRLSRAGSVITAQPGSACVSAETSQRCRCAVTNGSREATRGVTPPSALFTTSPPPSAEDLFSNCFGPKALWLCQGATTTTVDALFHQRFPTLAAQTRAETRHGATAQCGAAKVPATPWSGVWSCPTLRALQPASRTHAIEASSSPVSSSHRHDVLAPPPPPPSSSASSSQFAPPYPPVSNEASQFGCSEHQPPPPAVLRYLQSYRLWASLQPYIQQEQQAVLHLSARAHAAKLSHKEALHQRLLSTMYWTMFIVCPLLGLLFLWLIRDSAAYRAELEMLPYVKYDEALRDFAEAEGHQRRHSPAKGNSGTVKRNTRID</sequence>
<evidence type="ECO:0000256" key="1">
    <source>
        <dbReference type="SAM" id="MobiDB-lite"/>
    </source>
</evidence>
<dbReference type="RefSeq" id="XP_067759847.1">
    <property type="nucleotide sequence ID" value="XM_067903647.1"/>
</dbReference>
<keyword evidence="2" id="KW-0812">Transmembrane</keyword>
<dbReference type="GeneID" id="94293724"/>
<feature type="region of interest" description="Disordered" evidence="1">
    <location>
        <begin position="171"/>
        <end position="226"/>
    </location>
</feature>
<proteinExistence type="predicted"/>
<keyword evidence="2" id="KW-0472">Membrane</keyword>
<evidence type="ECO:0008006" key="5">
    <source>
        <dbReference type="Google" id="ProtNLM"/>
    </source>
</evidence>
<dbReference type="EMBL" id="JAFJZO010000003">
    <property type="protein sequence ID" value="KAG5511891.1"/>
    <property type="molecule type" value="Genomic_DNA"/>
</dbReference>
<accession>A0A837A972</accession>
<evidence type="ECO:0000313" key="3">
    <source>
        <dbReference type="EMBL" id="KAG5511891.1"/>
    </source>
</evidence>
<feature type="region of interest" description="Disordered" evidence="1">
    <location>
        <begin position="331"/>
        <end position="354"/>
    </location>
</feature>
<evidence type="ECO:0000256" key="2">
    <source>
        <dbReference type="SAM" id="Phobius"/>
    </source>
</evidence>
<dbReference type="Proteomes" id="UP000674318">
    <property type="component" value="Chromosome 3"/>
</dbReference>
<name>A0A837A972_9TRYP</name>
<gene>
    <name evidence="3" type="ORF">JKF63_07716</name>
</gene>
<keyword evidence="2" id="KW-1133">Transmembrane helix</keyword>
<keyword evidence="4" id="KW-1185">Reference proteome</keyword>